<gene>
    <name evidence="1" type="ORF">AC579_1563</name>
</gene>
<accession>A0A139IMG5</accession>
<dbReference type="AlphaFoldDB" id="A0A139IMG5"/>
<comment type="caution">
    <text evidence="1">The sequence shown here is derived from an EMBL/GenBank/DDBJ whole genome shotgun (WGS) entry which is preliminary data.</text>
</comment>
<dbReference type="EMBL" id="LFZO01000051">
    <property type="protein sequence ID" value="KXT15762.1"/>
    <property type="molecule type" value="Genomic_DNA"/>
</dbReference>
<evidence type="ECO:0000313" key="1">
    <source>
        <dbReference type="EMBL" id="KXT15762.1"/>
    </source>
</evidence>
<dbReference type="Proteomes" id="UP000073492">
    <property type="component" value="Unassembled WGS sequence"/>
</dbReference>
<evidence type="ECO:0000313" key="2">
    <source>
        <dbReference type="Proteomes" id="UP000073492"/>
    </source>
</evidence>
<organism evidence="1 2">
    <name type="scientific">Pseudocercospora musae</name>
    <dbReference type="NCBI Taxonomy" id="113226"/>
    <lineage>
        <taxon>Eukaryota</taxon>
        <taxon>Fungi</taxon>
        <taxon>Dikarya</taxon>
        <taxon>Ascomycota</taxon>
        <taxon>Pezizomycotina</taxon>
        <taxon>Dothideomycetes</taxon>
        <taxon>Dothideomycetidae</taxon>
        <taxon>Mycosphaerellales</taxon>
        <taxon>Mycosphaerellaceae</taxon>
        <taxon>Pseudocercospora</taxon>
    </lineage>
</organism>
<keyword evidence="2" id="KW-1185">Reference proteome</keyword>
<protein>
    <submittedName>
        <fullName evidence="1">Uncharacterized protein</fullName>
    </submittedName>
</protein>
<name>A0A139IMG5_9PEZI</name>
<proteinExistence type="predicted"/>
<reference evidence="1 2" key="1">
    <citation type="submission" date="2015-07" db="EMBL/GenBank/DDBJ databases">
        <title>Comparative genomics of the Sigatoka disease complex on banana suggests a link between parallel evolutionary changes in Pseudocercospora fijiensis and Pseudocercospora eumusae and increased virulence on the banana host.</title>
        <authorList>
            <person name="Chang T.-C."/>
            <person name="Salvucci A."/>
            <person name="Crous P.W."/>
            <person name="Stergiopoulos I."/>
        </authorList>
    </citation>
    <scope>NUCLEOTIDE SEQUENCE [LARGE SCALE GENOMIC DNA]</scope>
    <source>
        <strain evidence="1 2">CBS 116634</strain>
    </source>
</reference>
<sequence>MCASTLCLFSVDTRQMSQQMLMRYCPTRVRRAQWPERKPSKTWWRPWTQAWYHMEAHWQATTSYQQDFESCVNSCLLNQSNELCPKQLLAIVSTAQIVSRDRNGKSYVKRGLARSGDWLLDLQKANQSLFPTKSPPRPTAIRE</sequence>